<dbReference type="PANTHER" id="PTHR43293">
    <property type="entry name" value="ACETATE COA-TRANSFERASE YDIF"/>
    <property type="match status" value="1"/>
</dbReference>
<dbReference type="RefSeq" id="WP_079494814.1">
    <property type="nucleotide sequence ID" value="NZ_FUZT01000014.1"/>
</dbReference>
<dbReference type="EMBL" id="FUZT01000014">
    <property type="protein sequence ID" value="SKC86104.1"/>
    <property type="molecule type" value="Genomic_DNA"/>
</dbReference>
<dbReference type="InterPro" id="IPR004165">
    <property type="entry name" value="CoA_trans_fam_I"/>
</dbReference>
<gene>
    <name evidence="2" type="ORF">SAMN02194393_04466</name>
</gene>
<name>A0A1T5MDP6_9FIRM</name>
<evidence type="ECO:0000313" key="3">
    <source>
        <dbReference type="Proteomes" id="UP000190285"/>
    </source>
</evidence>
<dbReference type="Gene3D" id="3.40.1080.10">
    <property type="entry name" value="Glutaconate Coenzyme A-transferase"/>
    <property type="match status" value="1"/>
</dbReference>
<organism evidence="2 3">
    <name type="scientific">Maledivibacter halophilus</name>
    <dbReference type="NCBI Taxonomy" id="36842"/>
    <lineage>
        <taxon>Bacteria</taxon>
        <taxon>Bacillati</taxon>
        <taxon>Bacillota</taxon>
        <taxon>Clostridia</taxon>
        <taxon>Peptostreptococcales</taxon>
        <taxon>Caminicellaceae</taxon>
        <taxon>Maledivibacter</taxon>
    </lineage>
</organism>
<sequence>MSKVTSIEKAIGIIKDGDIVAIGGNVLHRVSHAAVREIIKQGRKNLELIKTAGAHDVDILCAVDAVKAVAAGYISYETEYGLCNHYRKAVEGGKVEAKEHACYTVISGLRAAVQGVPFMPVRGMVGSDLIEARGFKFVKDPYTGEELIAAQAIKPDVAIIHVQEADIYGNARILGPKYEDAIMAKAAKKVIITCERIVDTKEFTDCPERTDIQDFLTTCVVEIPGGAKPGSCAGFYDIDRKKLDEFKKIKSKEYILDFVNTY</sequence>
<dbReference type="AlphaFoldDB" id="A0A1T5MDP6"/>
<reference evidence="2 3" key="1">
    <citation type="submission" date="2017-02" db="EMBL/GenBank/DDBJ databases">
        <authorList>
            <person name="Peterson S.W."/>
        </authorList>
    </citation>
    <scope>NUCLEOTIDE SEQUENCE [LARGE SCALE GENOMIC DNA]</scope>
    <source>
        <strain evidence="2 3">M1</strain>
    </source>
</reference>
<keyword evidence="3" id="KW-1185">Reference proteome</keyword>
<comment type="similarity">
    <text evidence="1">Belongs to the 3-oxoacid CoA-transferase subunit B family.</text>
</comment>
<dbReference type="Proteomes" id="UP000190285">
    <property type="component" value="Unassembled WGS sequence"/>
</dbReference>
<dbReference type="InterPro" id="IPR037171">
    <property type="entry name" value="NagB/RpiA_transferase-like"/>
</dbReference>
<dbReference type="Gene3D" id="3.30.30.40">
    <property type="match status" value="1"/>
</dbReference>
<accession>A0A1T5MDP6</accession>
<evidence type="ECO:0000313" key="2">
    <source>
        <dbReference type="EMBL" id="SKC86104.1"/>
    </source>
</evidence>
<dbReference type="OrthoDB" id="9777193at2"/>
<evidence type="ECO:0000256" key="1">
    <source>
        <dbReference type="ARBA" id="ARBA00007047"/>
    </source>
</evidence>
<proteinExistence type="inferred from homology"/>
<dbReference type="STRING" id="36842.SAMN02194393_04466"/>
<dbReference type="GO" id="GO:0008410">
    <property type="term" value="F:CoA-transferase activity"/>
    <property type="evidence" value="ECO:0007669"/>
    <property type="project" value="InterPro"/>
</dbReference>
<dbReference type="SMART" id="SM00882">
    <property type="entry name" value="CoA_trans"/>
    <property type="match status" value="1"/>
</dbReference>
<dbReference type="Pfam" id="PF01144">
    <property type="entry name" value="CoA_trans"/>
    <property type="match status" value="1"/>
</dbReference>
<dbReference type="SUPFAM" id="SSF100950">
    <property type="entry name" value="NagB/RpiA/CoA transferase-like"/>
    <property type="match status" value="1"/>
</dbReference>
<dbReference type="PANTHER" id="PTHR43293:SF3">
    <property type="entry name" value="CHOLESTEROL RING-CLEAVING HYDROLASE IPDB SUBUNIT"/>
    <property type="match status" value="1"/>
</dbReference>
<keyword evidence="2" id="KW-0808">Transferase</keyword>
<protein>
    <submittedName>
        <fullName evidence="2">Glutaconate CoA-transferase subunit A</fullName>
    </submittedName>
</protein>